<name>A0A382M0Z9_9ZZZZ</name>
<feature type="non-terminal residue" evidence="2">
    <location>
        <position position="149"/>
    </location>
</feature>
<feature type="compositionally biased region" description="Pro residues" evidence="1">
    <location>
        <begin position="8"/>
        <end position="21"/>
    </location>
</feature>
<organism evidence="2">
    <name type="scientific">marine metagenome</name>
    <dbReference type="NCBI Taxonomy" id="408172"/>
    <lineage>
        <taxon>unclassified sequences</taxon>
        <taxon>metagenomes</taxon>
        <taxon>ecological metagenomes</taxon>
    </lineage>
</organism>
<protein>
    <recommendedName>
        <fullName evidence="3">ATPase</fullName>
    </recommendedName>
</protein>
<gene>
    <name evidence="2" type="ORF">METZ01_LOCUS295518</name>
</gene>
<dbReference type="AlphaFoldDB" id="A0A382M0Z9"/>
<dbReference type="EMBL" id="UINC01090588">
    <property type="protein sequence ID" value="SVC42664.1"/>
    <property type="molecule type" value="Genomic_DNA"/>
</dbReference>
<evidence type="ECO:0008006" key="3">
    <source>
        <dbReference type="Google" id="ProtNLM"/>
    </source>
</evidence>
<feature type="region of interest" description="Disordered" evidence="1">
    <location>
        <begin position="1"/>
        <end position="29"/>
    </location>
</feature>
<reference evidence="2" key="1">
    <citation type="submission" date="2018-05" db="EMBL/GenBank/DDBJ databases">
        <authorList>
            <person name="Lanie J.A."/>
            <person name="Ng W.-L."/>
            <person name="Kazmierczak K.M."/>
            <person name="Andrzejewski T.M."/>
            <person name="Davidsen T.M."/>
            <person name="Wayne K.J."/>
            <person name="Tettelin H."/>
            <person name="Glass J.I."/>
            <person name="Rusch D."/>
            <person name="Podicherti R."/>
            <person name="Tsui H.-C.T."/>
            <person name="Winkler M.E."/>
        </authorList>
    </citation>
    <scope>NUCLEOTIDE SEQUENCE</scope>
</reference>
<sequence>MPDTGLTPPTPTEPDAPPAPTPDLYHPPQVEGIMRQAREVVASARPMPLSASSMINKEDLLEMLDEAIARLPEDLRAARWLLKEREEFLAKVRREGDEILEMARSQAERLVVRTEVVRTAEQRARQLVEMAREETRRMRRETEDYCDQK</sequence>
<proteinExistence type="predicted"/>
<evidence type="ECO:0000256" key="1">
    <source>
        <dbReference type="SAM" id="MobiDB-lite"/>
    </source>
</evidence>
<accession>A0A382M0Z9</accession>
<evidence type="ECO:0000313" key="2">
    <source>
        <dbReference type="EMBL" id="SVC42664.1"/>
    </source>
</evidence>